<sequence>MDVFSRTFLPATSEAGLAIPVVSRHMPVLRRCVTPEETTVLVTRCQRPATPMAGAFLLLLTNRRLVISREGRLLRRAQLHLSAPLRELTNVIWISDERAPAIELAVTGVDGIRERFWIPLPDQFRVRHVDALLSHAFRPRTGEATPYYPAPRSARGRTSTRTLAPT</sequence>
<dbReference type="EMBL" id="CP070499">
    <property type="protein sequence ID" value="QSB14778.1"/>
    <property type="molecule type" value="Genomic_DNA"/>
</dbReference>
<dbReference type="KEGG" id="nhy:JQS43_25615"/>
<dbReference type="Proteomes" id="UP000662857">
    <property type="component" value="Chromosome"/>
</dbReference>
<evidence type="ECO:0000313" key="2">
    <source>
        <dbReference type="EMBL" id="QSB14778.1"/>
    </source>
</evidence>
<name>A0A895YLM2_9ACTN</name>
<proteinExistence type="predicted"/>
<feature type="compositionally biased region" description="Polar residues" evidence="1">
    <location>
        <begin position="156"/>
        <end position="166"/>
    </location>
</feature>
<protein>
    <submittedName>
        <fullName evidence="2">Uncharacterized protein</fullName>
    </submittedName>
</protein>
<reference evidence="2" key="1">
    <citation type="submission" date="2021-02" db="EMBL/GenBank/DDBJ databases">
        <title>Natrosporangium hydrolyticum gen. nov., sp. nov, a haloalkaliphilic actinobacterium from a soda solonchak soil.</title>
        <authorList>
            <person name="Sorokin D.Y."/>
            <person name="Khijniak T.V."/>
            <person name="Zakharycheva A.P."/>
            <person name="Boueva O.V."/>
            <person name="Ariskina E.V."/>
            <person name="Hahnke R.L."/>
            <person name="Bunk B."/>
            <person name="Sproer C."/>
            <person name="Schumann P."/>
            <person name="Evtushenko L.I."/>
            <person name="Kublanov I.V."/>
        </authorList>
    </citation>
    <scope>NUCLEOTIDE SEQUENCE</scope>
    <source>
        <strain evidence="2">DSM 106523</strain>
    </source>
</reference>
<dbReference type="AlphaFoldDB" id="A0A895YLM2"/>
<gene>
    <name evidence="2" type="ORF">JQS43_25615</name>
</gene>
<evidence type="ECO:0000256" key="1">
    <source>
        <dbReference type="SAM" id="MobiDB-lite"/>
    </source>
</evidence>
<keyword evidence="3" id="KW-1185">Reference proteome</keyword>
<organism evidence="2 3">
    <name type="scientific">Natronosporangium hydrolyticum</name>
    <dbReference type="NCBI Taxonomy" id="2811111"/>
    <lineage>
        <taxon>Bacteria</taxon>
        <taxon>Bacillati</taxon>
        <taxon>Actinomycetota</taxon>
        <taxon>Actinomycetes</taxon>
        <taxon>Micromonosporales</taxon>
        <taxon>Micromonosporaceae</taxon>
        <taxon>Natronosporangium</taxon>
    </lineage>
</organism>
<feature type="region of interest" description="Disordered" evidence="1">
    <location>
        <begin position="144"/>
        <end position="166"/>
    </location>
</feature>
<evidence type="ECO:0000313" key="3">
    <source>
        <dbReference type="Proteomes" id="UP000662857"/>
    </source>
</evidence>
<dbReference type="RefSeq" id="WP_239676936.1">
    <property type="nucleotide sequence ID" value="NZ_CP070499.1"/>
</dbReference>
<accession>A0A895YLM2</accession>